<sequence>MVLKNKLPFLDHFMISATRYRIPGFFIFFFYQTYTQICLGTNFFVSMKWYQYQRQGSNNNSIRDKLISNWEQFFYSNLHSSG</sequence>
<evidence type="ECO:0000313" key="3">
    <source>
        <dbReference type="Proteomes" id="UP000230069"/>
    </source>
</evidence>
<keyword evidence="1" id="KW-1133">Transmembrane helix</keyword>
<accession>A0A2G5CXB3</accession>
<evidence type="ECO:0000313" key="2">
    <source>
        <dbReference type="EMBL" id="PIA35903.1"/>
    </source>
</evidence>
<evidence type="ECO:0000256" key="1">
    <source>
        <dbReference type="SAM" id="Phobius"/>
    </source>
</evidence>
<dbReference type="AlphaFoldDB" id="A0A2G5CXB3"/>
<gene>
    <name evidence="2" type="ORF">AQUCO_03400058v1</name>
</gene>
<dbReference type="Proteomes" id="UP000230069">
    <property type="component" value="Unassembled WGS sequence"/>
</dbReference>
<organism evidence="2 3">
    <name type="scientific">Aquilegia coerulea</name>
    <name type="common">Rocky mountain columbine</name>
    <dbReference type="NCBI Taxonomy" id="218851"/>
    <lineage>
        <taxon>Eukaryota</taxon>
        <taxon>Viridiplantae</taxon>
        <taxon>Streptophyta</taxon>
        <taxon>Embryophyta</taxon>
        <taxon>Tracheophyta</taxon>
        <taxon>Spermatophyta</taxon>
        <taxon>Magnoliopsida</taxon>
        <taxon>Ranunculales</taxon>
        <taxon>Ranunculaceae</taxon>
        <taxon>Thalictroideae</taxon>
        <taxon>Aquilegia</taxon>
    </lineage>
</organism>
<feature type="transmembrane region" description="Helical" evidence="1">
    <location>
        <begin position="20"/>
        <end position="45"/>
    </location>
</feature>
<dbReference type="EMBL" id="KZ305051">
    <property type="protein sequence ID" value="PIA35903.1"/>
    <property type="molecule type" value="Genomic_DNA"/>
</dbReference>
<proteinExistence type="predicted"/>
<keyword evidence="1" id="KW-0812">Transmembrane</keyword>
<name>A0A2G5CXB3_AQUCA</name>
<keyword evidence="1" id="KW-0472">Membrane</keyword>
<reference evidence="2 3" key="1">
    <citation type="submission" date="2017-09" db="EMBL/GenBank/DDBJ databases">
        <title>WGS assembly of Aquilegia coerulea Goldsmith.</title>
        <authorList>
            <person name="Hodges S."/>
            <person name="Kramer E."/>
            <person name="Nordborg M."/>
            <person name="Tomkins J."/>
            <person name="Borevitz J."/>
            <person name="Derieg N."/>
            <person name="Yan J."/>
            <person name="Mihaltcheva S."/>
            <person name="Hayes R.D."/>
            <person name="Rokhsar D."/>
        </authorList>
    </citation>
    <scope>NUCLEOTIDE SEQUENCE [LARGE SCALE GENOMIC DNA]</scope>
    <source>
        <strain evidence="3">cv. Goldsmith</strain>
    </source>
</reference>
<protein>
    <submittedName>
        <fullName evidence="2">Uncharacterized protein</fullName>
    </submittedName>
</protein>
<dbReference type="InParanoid" id="A0A2G5CXB3"/>
<keyword evidence="3" id="KW-1185">Reference proteome</keyword>